<evidence type="ECO:0000313" key="2">
    <source>
        <dbReference type="EMBL" id="KAJ6441522.1"/>
    </source>
</evidence>
<organism evidence="2 3">
    <name type="scientific">Purpureocillium lavendulum</name>
    <dbReference type="NCBI Taxonomy" id="1247861"/>
    <lineage>
        <taxon>Eukaryota</taxon>
        <taxon>Fungi</taxon>
        <taxon>Dikarya</taxon>
        <taxon>Ascomycota</taxon>
        <taxon>Pezizomycotina</taxon>
        <taxon>Sordariomycetes</taxon>
        <taxon>Hypocreomycetidae</taxon>
        <taxon>Hypocreales</taxon>
        <taxon>Ophiocordycipitaceae</taxon>
        <taxon>Purpureocillium</taxon>
    </lineage>
</organism>
<gene>
    <name evidence="2" type="ORF">O9K51_05073</name>
</gene>
<proteinExistence type="predicted"/>
<dbReference type="Proteomes" id="UP001163105">
    <property type="component" value="Unassembled WGS sequence"/>
</dbReference>
<dbReference type="AlphaFoldDB" id="A0AB34FQI5"/>
<sequence>MTGTVCYFTAYEDLAHSVVEYIPLVGTLYSLARGAIAAVEHNQKHYWASVADAIEGSIRDVVLVAKFAEPVPVTLVHVMAESFTEKLIEIYHSKPKVPEVGINYMLSRNTTYIIISEARTQEKAAAFFKGMAKGVFYFYGANFVGTLWETNYAWAGEQIRLEFTRGVYDGAPVFLSWTWTRDSNGIAHRPEVVYAVDRRAMSSQRETQRKKVSGFFSWGRNPATSTSWGPDSPAEDASSLGSTADKGGRSPENIRDEIARTWKTVWEALFKRHPRASFERFDELRLLCQGAGATLEHPRPKQLLGALDGALDYDSPCSSGMRSLKVEKNTSTQQLDALLELLIAYVPELAAVDEIEARLRDAQIGLREPTVEEWHRVKNDVLPLAEPVGRRIRHYNARLQLLQIDIEKEALAQWQDGGHPEWIHFESLVYPRKKHGLSGS</sequence>
<reference evidence="2" key="1">
    <citation type="submission" date="2023-01" db="EMBL/GenBank/DDBJ databases">
        <title>The growth and conidiation of Purpureocillium lavendulum are regulated by nitrogen source and histone H3K14 acetylation.</title>
        <authorList>
            <person name="Tang P."/>
            <person name="Han J."/>
            <person name="Zhang C."/>
            <person name="Tang P."/>
            <person name="Qi F."/>
            <person name="Zhang K."/>
            <person name="Liang L."/>
        </authorList>
    </citation>
    <scope>NUCLEOTIDE SEQUENCE</scope>
    <source>
        <strain evidence="2">YMF1.00683</strain>
    </source>
</reference>
<accession>A0AB34FQI5</accession>
<name>A0AB34FQI5_9HYPO</name>
<evidence type="ECO:0000256" key="1">
    <source>
        <dbReference type="SAM" id="MobiDB-lite"/>
    </source>
</evidence>
<comment type="caution">
    <text evidence="2">The sequence shown here is derived from an EMBL/GenBank/DDBJ whole genome shotgun (WGS) entry which is preliminary data.</text>
</comment>
<protein>
    <submittedName>
        <fullName evidence="2">Peptidase M20 domain-containing protein 2</fullName>
    </submittedName>
</protein>
<keyword evidence="3" id="KW-1185">Reference proteome</keyword>
<dbReference type="EMBL" id="JAQHRD010000004">
    <property type="protein sequence ID" value="KAJ6441522.1"/>
    <property type="molecule type" value="Genomic_DNA"/>
</dbReference>
<evidence type="ECO:0000313" key="3">
    <source>
        <dbReference type="Proteomes" id="UP001163105"/>
    </source>
</evidence>
<feature type="region of interest" description="Disordered" evidence="1">
    <location>
        <begin position="223"/>
        <end position="254"/>
    </location>
</feature>